<reference evidence="2 3" key="1">
    <citation type="submission" date="2023-03" db="EMBL/GenBank/DDBJ databases">
        <title>Mating type loci evolution in Malassezia.</title>
        <authorList>
            <person name="Coelho M.A."/>
        </authorList>
    </citation>
    <scope>NUCLEOTIDE SEQUENCE [LARGE SCALE GENOMIC DNA]</scope>
    <source>
        <strain evidence="2 3">CBS 9725</strain>
    </source>
</reference>
<evidence type="ECO:0008006" key="4">
    <source>
        <dbReference type="Google" id="ProtNLM"/>
    </source>
</evidence>
<dbReference type="PANTHER" id="PTHR34066">
    <property type="entry name" value="GROWTH FACTOR 2"/>
    <property type="match status" value="1"/>
</dbReference>
<feature type="region of interest" description="Disordered" evidence="1">
    <location>
        <begin position="15"/>
        <end position="152"/>
    </location>
</feature>
<evidence type="ECO:0000313" key="3">
    <source>
        <dbReference type="Proteomes" id="UP001219567"/>
    </source>
</evidence>
<feature type="compositionally biased region" description="Low complexity" evidence="1">
    <location>
        <begin position="85"/>
        <end position="100"/>
    </location>
</feature>
<evidence type="ECO:0000313" key="2">
    <source>
        <dbReference type="EMBL" id="WFC98212.1"/>
    </source>
</evidence>
<feature type="compositionally biased region" description="Polar residues" evidence="1">
    <location>
        <begin position="51"/>
        <end position="70"/>
    </location>
</feature>
<evidence type="ECO:0000256" key="1">
    <source>
        <dbReference type="SAM" id="MobiDB-lite"/>
    </source>
</evidence>
<dbReference type="AlphaFoldDB" id="A0AAJ5YV57"/>
<name>A0AAJ5YV57_9BASI</name>
<proteinExistence type="predicted"/>
<keyword evidence="3" id="KW-1185">Reference proteome</keyword>
<dbReference type="PANTHER" id="PTHR34066:SF1">
    <property type="entry name" value="DUF1764 FAMILY PROTEIN"/>
    <property type="match status" value="1"/>
</dbReference>
<dbReference type="InterPro" id="IPR013885">
    <property type="entry name" value="DUF1764_euk"/>
</dbReference>
<protein>
    <recommendedName>
        <fullName evidence="4">DUF1764-domain-containing protein</fullName>
    </recommendedName>
</protein>
<dbReference type="Proteomes" id="UP001219567">
    <property type="component" value="Chromosome 1"/>
</dbReference>
<gene>
    <name evidence="2" type="ORF">MYAM1_000937</name>
</gene>
<dbReference type="EMBL" id="CP119943">
    <property type="protein sequence ID" value="WFC98212.1"/>
    <property type="molecule type" value="Genomic_DNA"/>
</dbReference>
<dbReference type="Pfam" id="PF08576">
    <property type="entry name" value="DUF1764"/>
    <property type="match status" value="1"/>
</dbReference>
<sequence length="182" mass="19887">MSELDQIFAGLAREKKQGTSHIVQLDVGTKATEQQGVTRTKHKNSKKSSKEAQSSVALPTDNDAVTQVNNAAKDKKRKRIKDTSSRSSDSGSKSNDSTSKVAKTQPRTRDHAVVVVDPTPKIREFSKPAPVKLDEGDAAFANSRGKDRTKTEEGYRIFTEDELKLNQGGGTPLCPFDCDCCF</sequence>
<organism evidence="2 3">
    <name type="scientific">Malassezia yamatoensis</name>
    <dbReference type="NCBI Taxonomy" id="253288"/>
    <lineage>
        <taxon>Eukaryota</taxon>
        <taxon>Fungi</taxon>
        <taxon>Dikarya</taxon>
        <taxon>Basidiomycota</taxon>
        <taxon>Ustilaginomycotina</taxon>
        <taxon>Malasseziomycetes</taxon>
        <taxon>Malasseziales</taxon>
        <taxon>Malasseziaceae</taxon>
        <taxon>Malassezia</taxon>
    </lineage>
</organism>
<accession>A0AAJ5YV57</accession>